<protein>
    <submittedName>
        <fullName evidence="2">Uncharacterized protein</fullName>
    </submittedName>
</protein>
<evidence type="ECO:0000256" key="1">
    <source>
        <dbReference type="SAM" id="SignalP"/>
    </source>
</evidence>
<gene>
    <name evidence="2" type="ORF">EHSB41UT_02036</name>
</gene>
<dbReference type="RefSeq" id="WP_087109451.1">
    <property type="nucleotide sequence ID" value="NZ_CBCSCN010000002.1"/>
</dbReference>
<accession>A0A1X7AJI8</accession>
<dbReference type="EMBL" id="FWPT01000004">
    <property type="protein sequence ID" value="SMA45919.1"/>
    <property type="molecule type" value="Genomic_DNA"/>
</dbReference>
<feature type="signal peptide" evidence="1">
    <location>
        <begin position="1"/>
        <end position="22"/>
    </location>
</feature>
<evidence type="ECO:0000313" key="2">
    <source>
        <dbReference type="EMBL" id="SMA45919.1"/>
    </source>
</evidence>
<evidence type="ECO:0000313" key="3">
    <source>
        <dbReference type="Proteomes" id="UP000196573"/>
    </source>
</evidence>
<sequence>MNATKLFAISLIASAISASALAEAPNDDFVVKTELPDIIEVEVKKPTVVLGTPDRGGRLTGDTGVSIKMRGASDENKRPYIIKMNQEIDGPYQMVHKKNKDKMPLEISFHPGLVEESGIALSNGTEIKHKRFKTNNGLNSNLDHNTYLTFMVLKGNHENAYPGVYTSNLTLWVTAK</sequence>
<name>A0A1X7AJI8_9GAMM</name>
<proteinExistence type="predicted"/>
<dbReference type="Proteomes" id="UP000196573">
    <property type="component" value="Unassembled WGS sequence"/>
</dbReference>
<organism evidence="2 3">
    <name type="scientific">Parendozoicomonas haliclonae</name>
    <dbReference type="NCBI Taxonomy" id="1960125"/>
    <lineage>
        <taxon>Bacteria</taxon>
        <taxon>Pseudomonadati</taxon>
        <taxon>Pseudomonadota</taxon>
        <taxon>Gammaproteobacteria</taxon>
        <taxon>Oceanospirillales</taxon>
        <taxon>Endozoicomonadaceae</taxon>
        <taxon>Parendozoicomonas</taxon>
    </lineage>
</organism>
<reference evidence="2 3" key="1">
    <citation type="submission" date="2017-03" db="EMBL/GenBank/DDBJ databases">
        <authorList>
            <person name="Afonso C.L."/>
            <person name="Miller P.J."/>
            <person name="Scott M.A."/>
            <person name="Spackman E."/>
            <person name="Goraichik I."/>
            <person name="Dimitrov K.M."/>
            <person name="Suarez D.L."/>
            <person name="Swayne D.E."/>
        </authorList>
    </citation>
    <scope>NUCLEOTIDE SEQUENCE [LARGE SCALE GENOMIC DNA]</scope>
    <source>
        <strain evidence="2">SB41UT1</strain>
    </source>
</reference>
<dbReference type="AlphaFoldDB" id="A0A1X7AJI8"/>
<keyword evidence="3" id="KW-1185">Reference proteome</keyword>
<feature type="chain" id="PRO_5010865882" evidence="1">
    <location>
        <begin position="23"/>
        <end position="176"/>
    </location>
</feature>
<keyword evidence="1" id="KW-0732">Signal</keyword>